<dbReference type="RefSeq" id="WP_071116460.1">
    <property type="nucleotide sequence ID" value="NZ_MKCS01000002.1"/>
</dbReference>
<reference evidence="2 3" key="1">
    <citation type="submission" date="2016-09" db="EMBL/GenBank/DDBJ databases">
        <title>Chromobacterium muskegensis sp. nov., an insecticidal bacterium isolated from Sphagnum bogs.</title>
        <authorList>
            <person name="Sparks M.E."/>
            <person name="Blackburn M.B."/>
            <person name="Gundersen-Rindal D.E."/>
            <person name="Mitchell A."/>
            <person name="Farrar R."/>
            <person name="Kuhar D."/>
        </authorList>
    </citation>
    <scope>NUCLEOTIDE SEQUENCE [LARGE SCALE GENOMIC DNA]</scope>
    <source>
        <strain evidence="2 3">37-2</strain>
    </source>
</reference>
<evidence type="ECO:0000313" key="3">
    <source>
        <dbReference type="Proteomes" id="UP000180088"/>
    </source>
</evidence>
<evidence type="ECO:0008006" key="4">
    <source>
        <dbReference type="Google" id="ProtNLM"/>
    </source>
</evidence>
<dbReference type="OrthoDB" id="112777at2"/>
<dbReference type="EMBL" id="MKCS01000002">
    <property type="protein sequence ID" value="OHX11203.1"/>
    <property type="molecule type" value="Genomic_DNA"/>
</dbReference>
<accession>A0A1S1WWC0</accession>
<feature type="region of interest" description="Disordered" evidence="1">
    <location>
        <begin position="193"/>
        <end position="234"/>
    </location>
</feature>
<dbReference type="STRING" id="1903179.BI347_15980"/>
<gene>
    <name evidence="2" type="ORF">BI347_15980</name>
</gene>
<name>A0A1S1WWC0_9NEIS</name>
<protein>
    <recommendedName>
        <fullName evidence="4">NAD-dependent epimerase/dehydratase domain-containing protein</fullName>
    </recommendedName>
</protein>
<dbReference type="InterPro" id="IPR036291">
    <property type="entry name" value="NAD(P)-bd_dom_sf"/>
</dbReference>
<comment type="caution">
    <text evidence="2">The sequence shown here is derived from an EMBL/GenBank/DDBJ whole genome shotgun (WGS) entry which is preliminary data.</text>
</comment>
<proteinExistence type="predicted"/>
<dbReference type="Proteomes" id="UP000180088">
    <property type="component" value="Unassembled WGS sequence"/>
</dbReference>
<evidence type="ECO:0000256" key="1">
    <source>
        <dbReference type="SAM" id="MobiDB-lite"/>
    </source>
</evidence>
<dbReference type="Gene3D" id="3.40.50.720">
    <property type="entry name" value="NAD(P)-binding Rossmann-like Domain"/>
    <property type="match status" value="1"/>
</dbReference>
<dbReference type="AlphaFoldDB" id="A0A1S1WWC0"/>
<organism evidence="2 3">
    <name type="scientific">Chromobacterium sphagni</name>
    <dbReference type="NCBI Taxonomy" id="1903179"/>
    <lineage>
        <taxon>Bacteria</taxon>
        <taxon>Pseudomonadati</taxon>
        <taxon>Pseudomonadota</taxon>
        <taxon>Betaproteobacteria</taxon>
        <taxon>Neisseriales</taxon>
        <taxon>Chromobacteriaceae</taxon>
        <taxon>Chromobacterium</taxon>
    </lineage>
</organism>
<evidence type="ECO:0000313" key="2">
    <source>
        <dbReference type="EMBL" id="OHX11203.1"/>
    </source>
</evidence>
<dbReference type="SUPFAM" id="SSF51735">
    <property type="entry name" value="NAD(P)-binding Rossmann-fold domains"/>
    <property type="match status" value="1"/>
</dbReference>
<sequence length="234" mass="26395">MCGIGWHQPCSGARKQHQSQPYPPTKKGRIRVELECRLRSLAKQGGRALIVRAGDFFGPQVGNNWFAQGLIKPRQAVDRIRYPGRKSIGHQWSYIPDVARGMVALIETRDASQPFETFHMAGHWDRDGRQMVLAICRVAARHGGAAPEVSAFPWWLLKLASPFNTTFKELQEMRYLWRQPIRMESAKLRARLGHEPLPPGTRRLRPPCSDSPAVAPNVSSLPREWQAASPYAGD</sequence>